<reference evidence="2 3" key="1">
    <citation type="submission" date="2019-02" db="EMBL/GenBank/DDBJ databases">
        <title>Genome sequencing of the rare red list fungi Bondarzewia mesenterica.</title>
        <authorList>
            <person name="Buettner E."/>
            <person name="Kellner H."/>
        </authorList>
    </citation>
    <scope>NUCLEOTIDE SEQUENCE [LARGE SCALE GENOMIC DNA]</scope>
    <source>
        <strain evidence="2 3">DSM 108281</strain>
    </source>
</reference>
<protein>
    <recommendedName>
        <fullName evidence="1">Integrase zinc-binding domain-containing protein</fullName>
    </recommendedName>
</protein>
<accession>A0A4S4L968</accession>
<sequence length="317" mass="35805">MKVLASREDSVKTSLKERIRGSKNMDNEIALALELIKSAGPRTISKGIEEWNTEDGLILFRGRIYVLKDQDLRREIVWQHHDPPAAGHPGEWKTVERVQRDFWWPGMTVFIKEYVKGCAICQASKNQPNRAKIPVVPILADVHALPFQVVSTDFITDLSLSKGFDSILVFIDHDVSKGVVFAPCHKNITVVQTADLYKDQIFCNFQGDDWADLLPAAEFAHNSTVHSSTKKAPFDLIMGYIPRSLPKVLEDSTLPAISQRLKRLEDIKKDTITSHQLAAQVMARKRPKMSKKYQKGDKVWLEAKNLATTHLSVKLAP</sequence>
<dbReference type="InterPro" id="IPR041588">
    <property type="entry name" value="Integrase_H2C2"/>
</dbReference>
<gene>
    <name evidence="2" type="ORF">EW146_g9271</name>
</gene>
<dbReference type="GO" id="GO:0003676">
    <property type="term" value="F:nucleic acid binding"/>
    <property type="evidence" value="ECO:0007669"/>
    <property type="project" value="InterPro"/>
</dbReference>
<feature type="domain" description="Integrase zinc-binding" evidence="1">
    <location>
        <begin position="69"/>
        <end position="126"/>
    </location>
</feature>
<organism evidence="2 3">
    <name type="scientific">Bondarzewia mesenterica</name>
    <dbReference type="NCBI Taxonomy" id="1095465"/>
    <lineage>
        <taxon>Eukaryota</taxon>
        <taxon>Fungi</taxon>
        <taxon>Dikarya</taxon>
        <taxon>Basidiomycota</taxon>
        <taxon>Agaricomycotina</taxon>
        <taxon>Agaricomycetes</taxon>
        <taxon>Russulales</taxon>
        <taxon>Bondarzewiaceae</taxon>
        <taxon>Bondarzewia</taxon>
    </lineage>
</organism>
<dbReference type="InterPro" id="IPR012337">
    <property type="entry name" value="RNaseH-like_sf"/>
</dbReference>
<comment type="caution">
    <text evidence="2">The sequence shown here is derived from an EMBL/GenBank/DDBJ whole genome shotgun (WGS) entry which is preliminary data.</text>
</comment>
<dbReference type="SUPFAM" id="SSF53098">
    <property type="entry name" value="Ribonuclease H-like"/>
    <property type="match status" value="1"/>
</dbReference>
<dbReference type="Gene3D" id="1.10.340.70">
    <property type="match status" value="1"/>
</dbReference>
<dbReference type="Gene3D" id="3.30.420.10">
    <property type="entry name" value="Ribonuclease H-like superfamily/Ribonuclease H"/>
    <property type="match status" value="1"/>
</dbReference>
<dbReference type="InterPro" id="IPR050951">
    <property type="entry name" value="Retrovirus_Pol_polyprotein"/>
</dbReference>
<dbReference type="InterPro" id="IPR036397">
    <property type="entry name" value="RNaseH_sf"/>
</dbReference>
<name>A0A4S4L968_9AGAM</name>
<dbReference type="PANTHER" id="PTHR37984:SF5">
    <property type="entry name" value="PROTEIN NYNRIN-LIKE"/>
    <property type="match status" value="1"/>
</dbReference>
<proteinExistence type="predicted"/>
<dbReference type="PANTHER" id="PTHR37984">
    <property type="entry name" value="PROTEIN CBG26694"/>
    <property type="match status" value="1"/>
</dbReference>
<evidence type="ECO:0000313" key="3">
    <source>
        <dbReference type="Proteomes" id="UP000310158"/>
    </source>
</evidence>
<dbReference type="Proteomes" id="UP000310158">
    <property type="component" value="Unassembled WGS sequence"/>
</dbReference>
<evidence type="ECO:0000313" key="2">
    <source>
        <dbReference type="EMBL" id="THH07591.1"/>
    </source>
</evidence>
<evidence type="ECO:0000259" key="1">
    <source>
        <dbReference type="Pfam" id="PF17921"/>
    </source>
</evidence>
<dbReference type="EMBL" id="SGPL01000766">
    <property type="protein sequence ID" value="THH07591.1"/>
    <property type="molecule type" value="Genomic_DNA"/>
</dbReference>
<dbReference type="AlphaFoldDB" id="A0A4S4L968"/>
<keyword evidence="3" id="KW-1185">Reference proteome</keyword>
<dbReference type="Pfam" id="PF17921">
    <property type="entry name" value="Integrase_H2C2"/>
    <property type="match status" value="1"/>
</dbReference>
<dbReference type="OrthoDB" id="2273864at2759"/>